<accession>A0AAN3YTC6</accession>
<proteinExistence type="predicted"/>
<name>A0AAN3YTC6_PROMI</name>
<dbReference type="RefSeq" id="WP_060554529.1">
    <property type="nucleotide sequence ID" value="NZ_CAXOHV010000017.1"/>
</dbReference>
<comment type="caution">
    <text evidence="1">The sequence shown here is derived from an EMBL/GenBank/DDBJ whole genome shotgun (WGS) entry which is preliminary data.</text>
</comment>
<organism evidence="1 2">
    <name type="scientific">Proteus mirabilis</name>
    <dbReference type="NCBI Taxonomy" id="584"/>
    <lineage>
        <taxon>Bacteria</taxon>
        <taxon>Pseudomonadati</taxon>
        <taxon>Pseudomonadota</taxon>
        <taxon>Gammaproteobacteria</taxon>
        <taxon>Enterobacterales</taxon>
        <taxon>Morganellaceae</taxon>
        <taxon>Proteus</taxon>
    </lineage>
</organism>
<dbReference type="AlphaFoldDB" id="A0AAN3YTC6"/>
<dbReference type="Proteomes" id="UP001171165">
    <property type="component" value="Unassembled WGS sequence"/>
</dbReference>
<evidence type="ECO:0000313" key="2">
    <source>
        <dbReference type="Proteomes" id="UP001171165"/>
    </source>
</evidence>
<gene>
    <name evidence="1" type="ORF">PW210_001106</name>
</gene>
<reference evidence="1" key="1">
    <citation type="submission" date="2023-06" db="EMBL/GenBank/DDBJ databases">
        <authorList>
            <consortium name="Clinical and Environmental Microbiology Branch: Whole genome sequencing antimicrobial resistance pathogens in the healthcare setting"/>
        </authorList>
    </citation>
    <scope>NUCLEOTIDE SEQUENCE</scope>
    <source>
        <strain evidence="1">Microbial</strain>
    </source>
</reference>
<sequence length="86" mass="10028">MEVLPETLGLPLGDHMKINQKRKYFYKKVFEPVKAKKVSPTEYLEIVQNHTDNIERVEYLAPKIGDDNFGSFKVTYRIPVLCEVNI</sequence>
<protein>
    <submittedName>
        <fullName evidence="1">Uncharacterized protein</fullName>
    </submittedName>
</protein>
<evidence type="ECO:0000313" key="1">
    <source>
        <dbReference type="EMBL" id="EKW9775307.1"/>
    </source>
</evidence>
<dbReference type="EMBL" id="ABKSPD020000003">
    <property type="protein sequence ID" value="EKW9775307.1"/>
    <property type="molecule type" value="Genomic_DNA"/>
</dbReference>